<proteinExistence type="predicted"/>
<feature type="compositionally biased region" description="Pro residues" evidence="1">
    <location>
        <begin position="137"/>
        <end position="153"/>
    </location>
</feature>
<reference evidence="2 3" key="1">
    <citation type="submission" date="2018-09" db="EMBL/GenBank/DDBJ databases">
        <title>Genomic investigation of the strawberry pathogen Phytophthora fragariae indicates pathogenicity is determined by transcriptional variation in three key races.</title>
        <authorList>
            <person name="Adams T.M."/>
            <person name="Armitage A.D."/>
            <person name="Sobczyk M.K."/>
            <person name="Bates H.J."/>
            <person name="Dunwell J.M."/>
            <person name="Nellist C.F."/>
            <person name="Harrison R.J."/>
        </authorList>
    </citation>
    <scope>NUCLEOTIDE SEQUENCE [LARGE SCALE GENOMIC DNA]</scope>
    <source>
        <strain evidence="2 3">SCRP245</strain>
    </source>
</reference>
<dbReference type="Proteomes" id="UP000460718">
    <property type="component" value="Unassembled WGS sequence"/>
</dbReference>
<comment type="caution">
    <text evidence="2">The sequence shown here is derived from an EMBL/GenBank/DDBJ whole genome shotgun (WGS) entry which is preliminary data.</text>
</comment>
<feature type="region of interest" description="Disordered" evidence="1">
    <location>
        <begin position="81"/>
        <end position="249"/>
    </location>
</feature>
<sequence>MGGLPVSLSPVLEVALESTRERAERRITRREEICFSCLDEVPPWLGRVQRLDIGWGHESVIPVRRLGWGVARVDPAGWRQEESPQLLHDGVPAGGITGLKKGTAGELPAEPVETALEDEARDDEEVDESSPLESPELPGPGPDPPPPSLPCGPPAKSAPAAPTPPNVSKPGKPNVSASANQIVDAEACGNATVNEEADVPETASETQGHATGDAWTVPAALDRRCLKTRNRRAPRPLGRASQLQRPQRV</sequence>
<evidence type="ECO:0000256" key="1">
    <source>
        <dbReference type="SAM" id="MobiDB-lite"/>
    </source>
</evidence>
<evidence type="ECO:0000313" key="2">
    <source>
        <dbReference type="EMBL" id="KAE8974167.1"/>
    </source>
</evidence>
<accession>A0A6A3HXL6</accession>
<protein>
    <submittedName>
        <fullName evidence="2">Uncharacterized protein</fullName>
    </submittedName>
</protein>
<gene>
    <name evidence="2" type="ORF">PF011_g24970</name>
</gene>
<dbReference type="AlphaFoldDB" id="A0A6A3HXL6"/>
<dbReference type="EMBL" id="QXFW01002945">
    <property type="protein sequence ID" value="KAE8974167.1"/>
    <property type="molecule type" value="Genomic_DNA"/>
</dbReference>
<evidence type="ECO:0000313" key="3">
    <source>
        <dbReference type="Proteomes" id="UP000460718"/>
    </source>
</evidence>
<organism evidence="2 3">
    <name type="scientific">Phytophthora fragariae</name>
    <dbReference type="NCBI Taxonomy" id="53985"/>
    <lineage>
        <taxon>Eukaryota</taxon>
        <taxon>Sar</taxon>
        <taxon>Stramenopiles</taxon>
        <taxon>Oomycota</taxon>
        <taxon>Peronosporomycetes</taxon>
        <taxon>Peronosporales</taxon>
        <taxon>Peronosporaceae</taxon>
        <taxon>Phytophthora</taxon>
    </lineage>
</organism>
<name>A0A6A3HXL6_9STRA</name>
<feature type="compositionally biased region" description="Acidic residues" evidence="1">
    <location>
        <begin position="115"/>
        <end position="130"/>
    </location>
</feature>